<feature type="domain" description="WRKY" evidence="7">
    <location>
        <begin position="171"/>
        <end position="233"/>
    </location>
</feature>
<dbReference type="InterPro" id="IPR003657">
    <property type="entry name" value="WRKY_dom"/>
</dbReference>
<dbReference type="SMART" id="SM00774">
    <property type="entry name" value="WRKY"/>
    <property type="match status" value="1"/>
</dbReference>
<dbReference type="Proteomes" id="UP001190926">
    <property type="component" value="Unassembled WGS sequence"/>
</dbReference>
<dbReference type="GO" id="GO:0005634">
    <property type="term" value="C:nucleus"/>
    <property type="evidence" value="ECO:0007669"/>
    <property type="project" value="UniProtKB-SubCell"/>
</dbReference>
<dbReference type="Gene3D" id="2.20.25.80">
    <property type="entry name" value="WRKY domain"/>
    <property type="match status" value="1"/>
</dbReference>
<gene>
    <name evidence="8" type="ORF">C2S53_011117</name>
</gene>
<comment type="subcellular location">
    <subcellularLocation>
        <location evidence="1">Nucleus</location>
    </subcellularLocation>
</comment>
<evidence type="ECO:0000256" key="6">
    <source>
        <dbReference type="SAM" id="MobiDB-lite"/>
    </source>
</evidence>
<reference evidence="8 9" key="1">
    <citation type="journal article" date="2021" name="Nat. Commun.">
        <title>Incipient diploidization of the medicinal plant Perilla within 10,000 years.</title>
        <authorList>
            <person name="Zhang Y."/>
            <person name="Shen Q."/>
            <person name="Leng L."/>
            <person name="Zhang D."/>
            <person name="Chen S."/>
            <person name="Shi Y."/>
            <person name="Ning Z."/>
            <person name="Chen S."/>
        </authorList>
    </citation>
    <scope>NUCLEOTIDE SEQUENCE [LARGE SCALE GENOMIC DNA]</scope>
    <source>
        <strain evidence="9">cv. PC099</strain>
    </source>
</reference>
<dbReference type="PANTHER" id="PTHR32096:SF146">
    <property type="entry name" value="WRKY TRANSCRIPTION FACTOR 19-RELATED"/>
    <property type="match status" value="1"/>
</dbReference>
<keyword evidence="4" id="KW-0804">Transcription</keyword>
<organism evidence="8 9">
    <name type="scientific">Perilla frutescens var. hirtella</name>
    <name type="common">Perilla citriodora</name>
    <name type="synonym">Perilla setoyensis</name>
    <dbReference type="NCBI Taxonomy" id="608512"/>
    <lineage>
        <taxon>Eukaryota</taxon>
        <taxon>Viridiplantae</taxon>
        <taxon>Streptophyta</taxon>
        <taxon>Embryophyta</taxon>
        <taxon>Tracheophyta</taxon>
        <taxon>Spermatophyta</taxon>
        <taxon>Magnoliopsida</taxon>
        <taxon>eudicotyledons</taxon>
        <taxon>Gunneridae</taxon>
        <taxon>Pentapetalae</taxon>
        <taxon>asterids</taxon>
        <taxon>lamiids</taxon>
        <taxon>Lamiales</taxon>
        <taxon>Lamiaceae</taxon>
        <taxon>Nepetoideae</taxon>
        <taxon>Elsholtzieae</taxon>
        <taxon>Perilla</taxon>
    </lineage>
</organism>
<dbReference type="InterPro" id="IPR044810">
    <property type="entry name" value="WRKY_plant"/>
</dbReference>
<dbReference type="PROSITE" id="PS50811">
    <property type="entry name" value="WRKY"/>
    <property type="match status" value="1"/>
</dbReference>
<dbReference type="Pfam" id="PF03106">
    <property type="entry name" value="WRKY"/>
    <property type="match status" value="1"/>
</dbReference>
<keyword evidence="3" id="KW-0238">DNA-binding</keyword>
<dbReference type="GO" id="GO:0000976">
    <property type="term" value="F:transcription cis-regulatory region binding"/>
    <property type="evidence" value="ECO:0007669"/>
    <property type="project" value="TreeGrafter"/>
</dbReference>
<keyword evidence="9" id="KW-1185">Reference proteome</keyword>
<dbReference type="InterPro" id="IPR036576">
    <property type="entry name" value="WRKY_dom_sf"/>
</dbReference>
<dbReference type="EMBL" id="SDAM02003582">
    <property type="protein sequence ID" value="KAH6820556.1"/>
    <property type="molecule type" value="Genomic_DNA"/>
</dbReference>
<protein>
    <recommendedName>
        <fullName evidence="7">WRKY domain-containing protein</fullName>
    </recommendedName>
</protein>
<keyword evidence="5" id="KW-0539">Nucleus</keyword>
<evidence type="ECO:0000313" key="9">
    <source>
        <dbReference type="Proteomes" id="UP001190926"/>
    </source>
</evidence>
<name>A0AAD4NZC3_PERFH</name>
<dbReference type="AlphaFoldDB" id="A0AAD4NZC3"/>
<evidence type="ECO:0000256" key="2">
    <source>
        <dbReference type="ARBA" id="ARBA00023015"/>
    </source>
</evidence>
<sequence>MLSNQPETLLATCDEIISIFSRVRERLIVSQGQMMSFGGAGIQEWLRTSGAAASLPPATSAAAATTTPREPMDLVSAQAMLGGDRSKFQEYLESAKMKGMLVEQPPQSSSSLDFMFRGGRDVGEVQTVINALDSIRTSPPQRHQRRRKDEGSKVVTTVPAPQMGNLDLPPEDGYTWRKYGQKEILGTKYPRSYYRCTHQKFYECPAKKQVQRLDDDPYMFEVTYRGTHTCHMSSTAPSAPAPLPEHTLPPPTAAVHHPHLSTSLANTTNWLSMHILQGVSAAGTNSSMAAGSSGGAGPSASRFPDCQLPVADMADAMFNSGSSSSTSMDLIFSSMDEKWDSEVKKA</sequence>
<accession>A0AAD4NZC3</accession>
<evidence type="ECO:0000313" key="8">
    <source>
        <dbReference type="EMBL" id="KAH6820556.1"/>
    </source>
</evidence>
<dbReference type="PANTHER" id="PTHR32096">
    <property type="entry name" value="WRKY TRANSCRIPTION FACTOR 30-RELATED-RELATED"/>
    <property type="match status" value="1"/>
</dbReference>
<evidence type="ECO:0000256" key="4">
    <source>
        <dbReference type="ARBA" id="ARBA00023163"/>
    </source>
</evidence>
<dbReference type="SUPFAM" id="SSF118290">
    <property type="entry name" value="WRKY DNA-binding domain"/>
    <property type="match status" value="1"/>
</dbReference>
<evidence type="ECO:0000256" key="1">
    <source>
        <dbReference type="ARBA" id="ARBA00004123"/>
    </source>
</evidence>
<dbReference type="GO" id="GO:0003700">
    <property type="term" value="F:DNA-binding transcription factor activity"/>
    <property type="evidence" value="ECO:0007669"/>
    <property type="project" value="InterPro"/>
</dbReference>
<evidence type="ECO:0000259" key="7">
    <source>
        <dbReference type="PROSITE" id="PS50811"/>
    </source>
</evidence>
<evidence type="ECO:0000256" key="5">
    <source>
        <dbReference type="ARBA" id="ARBA00023242"/>
    </source>
</evidence>
<feature type="region of interest" description="Disordered" evidence="6">
    <location>
        <begin position="136"/>
        <end position="171"/>
    </location>
</feature>
<comment type="caution">
    <text evidence="8">The sequence shown here is derived from an EMBL/GenBank/DDBJ whole genome shotgun (WGS) entry which is preliminary data.</text>
</comment>
<proteinExistence type="predicted"/>
<evidence type="ECO:0000256" key="3">
    <source>
        <dbReference type="ARBA" id="ARBA00023125"/>
    </source>
</evidence>
<keyword evidence="2" id="KW-0805">Transcription regulation</keyword>